<dbReference type="AlphaFoldDB" id="A0A6M8FFF7"/>
<accession>A0A6M8FFF7</accession>
<dbReference type="Proteomes" id="UP000501379">
    <property type="component" value="Chromosome"/>
</dbReference>
<name>A0A6M8FFF7_9GAMM</name>
<proteinExistence type="predicted"/>
<organism evidence="1 2">
    <name type="scientific">Aquipseudomonas campi</name>
    <dbReference type="NCBI Taxonomy" id="2731681"/>
    <lineage>
        <taxon>Bacteria</taxon>
        <taxon>Pseudomonadati</taxon>
        <taxon>Pseudomonadota</taxon>
        <taxon>Gammaproteobacteria</taxon>
        <taxon>Pseudomonadales</taxon>
        <taxon>Pseudomonadaceae</taxon>
        <taxon>Aquipseudomonas</taxon>
    </lineage>
</organism>
<dbReference type="RefSeq" id="WP_173205488.1">
    <property type="nucleotide sequence ID" value="NZ_CP053697.2"/>
</dbReference>
<evidence type="ECO:0000313" key="2">
    <source>
        <dbReference type="Proteomes" id="UP000501379"/>
    </source>
</evidence>
<reference evidence="1" key="1">
    <citation type="submission" date="2020-07" db="EMBL/GenBank/DDBJ databases">
        <title>Nitrate ammonifying Pseudomonas campi sp. nov. isolated from German agricultural grassland.</title>
        <authorList>
            <person name="Timsy T."/>
            <person name="Ulrich A."/>
            <person name="Spanner T."/>
            <person name="Foesel B."/>
            <person name="Kolb S."/>
            <person name="Horn M.A."/>
            <person name="Behrendt U."/>
        </authorList>
    </citation>
    <scope>NUCLEOTIDE SEQUENCE</scope>
    <source>
        <strain evidence="1">S1-A32-2</strain>
    </source>
</reference>
<gene>
    <name evidence="1" type="ORF">HNE05_05905</name>
</gene>
<keyword evidence="2" id="KW-1185">Reference proteome</keyword>
<dbReference type="KEGG" id="pcam:HNE05_05905"/>
<dbReference type="EMBL" id="CP053697">
    <property type="protein sequence ID" value="QKE62912.1"/>
    <property type="molecule type" value="Genomic_DNA"/>
</dbReference>
<sequence length="340" mass="39073">MEVIFKSFIMLANASVKGSFKYKNLFQIIPAPDDFPRAPCLEAHHPCLLELKYEFEFDPDLKMPDGEFVPDWIQQKDREGKIIHEISSLFGVYSLSNFVFPSGGHSWSINTEDGSDLDLQWRQLSYFVEDGRHQHKISKFTDTGCLPMEQVETSKVYNFGARFIGDDFSIPDFLPGILDSYYILEQDDRDAILRAASIFNSAIKIKTISSSISFATFVSSIESLVDYQYRGSKVESCKECNTPRYSVTRKFTDFLKRYSSDSNELVKFYKSAYGHRSKILHAGALFLGEHIPLSWAESDWSAYHMRSGIERICRIAFANWLLERAQMRRCAEFCVPGAEY</sequence>
<evidence type="ECO:0000313" key="1">
    <source>
        <dbReference type="EMBL" id="QKE62912.1"/>
    </source>
</evidence>
<protein>
    <submittedName>
        <fullName evidence="1">Uncharacterized protein</fullName>
    </submittedName>
</protein>